<dbReference type="RefSeq" id="WP_064442564.1">
    <property type="nucleotide sequence ID" value="NZ_BDDI01000029.1"/>
</dbReference>
<dbReference type="PROSITE" id="PS01124">
    <property type="entry name" value="HTH_ARAC_FAMILY_2"/>
    <property type="match status" value="1"/>
</dbReference>
<proteinExistence type="predicted"/>
<dbReference type="AlphaFoldDB" id="A0A839RU40"/>
<evidence type="ECO:0000259" key="4">
    <source>
        <dbReference type="PROSITE" id="PS01124"/>
    </source>
</evidence>
<dbReference type="PANTHER" id="PTHR47894:SF1">
    <property type="entry name" value="HTH-TYPE TRANSCRIPTIONAL REGULATOR VQSM"/>
    <property type="match status" value="1"/>
</dbReference>
<dbReference type="InterPro" id="IPR018060">
    <property type="entry name" value="HTH_AraC"/>
</dbReference>
<dbReference type="GO" id="GO:0000976">
    <property type="term" value="F:transcription cis-regulatory region binding"/>
    <property type="evidence" value="ECO:0007669"/>
    <property type="project" value="TreeGrafter"/>
</dbReference>
<evidence type="ECO:0000313" key="5">
    <source>
        <dbReference type="EMBL" id="MBB3039413.1"/>
    </source>
</evidence>
<feature type="domain" description="HTH araC/xylS-type" evidence="4">
    <location>
        <begin position="240"/>
        <end position="337"/>
    </location>
</feature>
<dbReference type="Pfam" id="PF12833">
    <property type="entry name" value="HTH_18"/>
    <property type="match status" value="1"/>
</dbReference>
<dbReference type="SMART" id="SM00342">
    <property type="entry name" value="HTH_ARAC"/>
    <property type="match status" value="1"/>
</dbReference>
<dbReference type="GO" id="GO:0003700">
    <property type="term" value="F:DNA-binding transcription factor activity"/>
    <property type="evidence" value="ECO:0007669"/>
    <property type="project" value="InterPro"/>
</dbReference>
<dbReference type="PANTHER" id="PTHR47894">
    <property type="entry name" value="HTH-TYPE TRANSCRIPTIONAL REGULATOR GADX"/>
    <property type="match status" value="1"/>
</dbReference>
<dbReference type="Proteomes" id="UP000567922">
    <property type="component" value="Unassembled WGS sequence"/>
</dbReference>
<evidence type="ECO:0000256" key="1">
    <source>
        <dbReference type="ARBA" id="ARBA00023015"/>
    </source>
</evidence>
<dbReference type="InterPro" id="IPR032687">
    <property type="entry name" value="AraC-type_N"/>
</dbReference>
<keyword evidence="3" id="KW-0804">Transcription</keyword>
<protein>
    <submittedName>
        <fullName evidence="5">AraC-like DNA-binding protein</fullName>
    </submittedName>
</protein>
<evidence type="ECO:0000256" key="3">
    <source>
        <dbReference type="ARBA" id="ARBA00023163"/>
    </source>
</evidence>
<dbReference type="OrthoDB" id="5241536at2"/>
<gene>
    <name evidence="5" type="ORF">FHU29_003882</name>
</gene>
<keyword evidence="1" id="KW-0805">Transcription regulation</keyword>
<sequence>MMKRPIPTDYVARTIRAADRRGIDLEPALRAAGIRPALLTDPDSRVTPEQATAFTQAVWTITGDELGGLGAAPVPRGSFRLVTFALIHAPDLEHALKRMMSSLPALPAMTPIDFRFHSEPGESGTLVLDLRGRAPDQVTQLLIELAFLLIHRFSSWLIGRAITPLSVSLPHSAPEDFEPRFYRNLYGVAPHFSAPAATILFDRETLQSPVVQTENTLREFLRNSPAVLFSEPTGKTPLTTKVRRMLERGVAGGIPDATTIAERLSMSESHLRRLLRAEGTSVNQLRQEVLCDAALLRLRRGDSTNQISAALGFSEPSAFRRAFKRWTGNSPGTFRGAPERTSAPAGS</sequence>
<dbReference type="Pfam" id="PF12625">
    <property type="entry name" value="Arabinose_bd"/>
    <property type="match status" value="1"/>
</dbReference>
<accession>A0A839RU40</accession>
<evidence type="ECO:0000313" key="6">
    <source>
        <dbReference type="Proteomes" id="UP000567922"/>
    </source>
</evidence>
<dbReference type="InterPro" id="IPR009057">
    <property type="entry name" value="Homeodomain-like_sf"/>
</dbReference>
<dbReference type="Gene3D" id="1.10.10.60">
    <property type="entry name" value="Homeodomain-like"/>
    <property type="match status" value="1"/>
</dbReference>
<dbReference type="GO" id="GO:0005829">
    <property type="term" value="C:cytosol"/>
    <property type="evidence" value="ECO:0007669"/>
    <property type="project" value="TreeGrafter"/>
</dbReference>
<name>A0A839RU40_9ACTN</name>
<dbReference type="SUPFAM" id="SSF46689">
    <property type="entry name" value="Homeodomain-like"/>
    <property type="match status" value="1"/>
</dbReference>
<organism evidence="5 6">
    <name type="scientific">Hoyosella altamirensis</name>
    <dbReference type="NCBI Taxonomy" id="616997"/>
    <lineage>
        <taxon>Bacteria</taxon>
        <taxon>Bacillati</taxon>
        <taxon>Actinomycetota</taxon>
        <taxon>Actinomycetes</taxon>
        <taxon>Mycobacteriales</taxon>
        <taxon>Hoyosellaceae</taxon>
        <taxon>Hoyosella</taxon>
    </lineage>
</organism>
<reference evidence="5 6" key="1">
    <citation type="submission" date="2020-08" db="EMBL/GenBank/DDBJ databases">
        <title>Sequencing the genomes of 1000 actinobacteria strains.</title>
        <authorList>
            <person name="Klenk H.-P."/>
        </authorList>
    </citation>
    <scope>NUCLEOTIDE SEQUENCE [LARGE SCALE GENOMIC DNA]</scope>
    <source>
        <strain evidence="5 6">DSM 45258</strain>
    </source>
</reference>
<evidence type="ECO:0000256" key="2">
    <source>
        <dbReference type="ARBA" id="ARBA00023125"/>
    </source>
</evidence>
<dbReference type="EMBL" id="JACHWS010000003">
    <property type="protein sequence ID" value="MBB3039413.1"/>
    <property type="molecule type" value="Genomic_DNA"/>
</dbReference>
<keyword evidence="2 5" id="KW-0238">DNA-binding</keyword>
<keyword evidence="6" id="KW-1185">Reference proteome</keyword>
<comment type="caution">
    <text evidence="5">The sequence shown here is derived from an EMBL/GenBank/DDBJ whole genome shotgun (WGS) entry which is preliminary data.</text>
</comment>